<dbReference type="GO" id="GO:0009245">
    <property type="term" value="P:lipid A biosynthetic process"/>
    <property type="evidence" value="ECO:0007669"/>
    <property type="project" value="UniProtKB-UniRule"/>
</dbReference>
<evidence type="ECO:0000313" key="9">
    <source>
        <dbReference type="EMBL" id="MBF8437764.1"/>
    </source>
</evidence>
<sequence>MKESQSNQVSKFQFKASELAELIDGTLKADPELEINGYRGAGSVSAKQLTYAESDEYLEAAMKNSAGLVLVTADLYQDEIPAIIVDNPKLAYARLARQFPDKRYYKPGIADSAIIGAGFESGEDISIHPGAIIGDNVFIGDRVRIAAGVIIGDNCELGDDILLHPGVKIMAETWIGDRVEIQAGAVIGSDGYGYVSDAGKHYKMPQLGQVVIEDDVEIGALTAIDRAANEKTVIGQGTKIDNLVQIGHNVEAGRDNLIVSQTGIGGSTKLGARVTLAGQAGIEDHIRIADDVTVTGKAKVSKDIKESGFYSGIPAREHREYLKEAAGIRRINKLKKEISDIKGELEEIKNYLKEED</sequence>
<dbReference type="InterPro" id="IPR001451">
    <property type="entry name" value="Hexapep"/>
</dbReference>
<evidence type="ECO:0000256" key="7">
    <source>
        <dbReference type="HAMAP-Rule" id="MF_00523"/>
    </source>
</evidence>
<protein>
    <recommendedName>
        <fullName evidence="7">UDP-3-O-acylglucosamine N-acyltransferase</fullName>
        <ecNumber evidence="7">2.3.1.191</ecNumber>
    </recommendedName>
</protein>
<dbReference type="Proteomes" id="UP000621436">
    <property type="component" value="Unassembled WGS sequence"/>
</dbReference>
<dbReference type="InterPro" id="IPR007691">
    <property type="entry name" value="LpxD"/>
</dbReference>
<keyword evidence="1 7" id="KW-0444">Lipid biosynthesis</keyword>
<evidence type="ECO:0000256" key="4">
    <source>
        <dbReference type="ARBA" id="ARBA00022737"/>
    </source>
</evidence>
<evidence type="ECO:0000259" key="8">
    <source>
        <dbReference type="Pfam" id="PF04613"/>
    </source>
</evidence>
<keyword evidence="2 7" id="KW-0441">Lipid A biosynthesis</keyword>
<evidence type="ECO:0000256" key="6">
    <source>
        <dbReference type="ARBA" id="ARBA00023315"/>
    </source>
</evidence>
<dbReference type="Pfam" id="PF04613">
    <property type="entry name" value="LpxD"/>
    <property type="match status" value="1"/>
</dbReference>
<comment type="pathway">
    <text evidence="7">Bacterial outer membrane biogenesis; LPS lipid A biosynthesis.</text>
</comment>
<evidence type="ECO:0000256" key="1">
    <source>
        <dbReference type="ARBA" id="ARBA00022516"/>
    </source>
</evidence>
<evidence type="ECO:0000256" key="2">
    <source>
        <dbReference type="ARBA" id="ARBA00022556"/>
    </source>
</evidence>
<keyword evidence="6 7" id="KW-0012">Acyltransferase</keyword>
<dbReference type="GO" id="GO:0016410">
    <property type="term" value="F:N-acyltransferase activity"/>
    <property type="evidence" value="ECO:0007669"/>
    <property type="project" value="InterPro"/>
</dbReference>
<dbReference type="Gene3D" id="2.160.10.10">
    <property type="entry name" value="Hexapeptide repeat proteins"/>
    <property type="match status" value="1"/>
</dbReference>
<dbReference type="AlphaFoldDB" id="A0A931ATA3"/>
<comment type="similarity">
    <text evidence="7">Belongs to the transferase hexapeptide repeat family. LpxD subfamily.</text>
</comment>
<dbReference type="SUPFAM" id="SSF51161">
    <property type="entry name" value="Trimeric LpxA-like enzymes"/>
    <property type="match status" value="1"/>
</dbReference>
<evidence type="ECO:0000313" key="10">
    <source>
        <dbReference type="Proteomes" id="UP000621436"/>
    </source>
</evidence>
<dbReference type="EC" id="2.3.1.191" evidence="7"/>
<dbReference type="RefSeq" id="WP_270454774.1">
    <property type="nucleotide sequence ID" value="NZ_JADPIE010000007.1"/>
</dbReference>
<dbReference type="InterPro" id="IPR020573">
    <property type="entry name" value="UDP_GlcNAc_AcTrfase_non-rep"/>
</dbReference>
<dbReference type="Pfam" id="PF00132">
    <property type="entry name" value="Hexapep"/>
    <property type="match status" value="1"/>
</dbReference>
<dbReference type="HAMAP" id="MF_00523">
    <property type="entry name" value="LpxD"/>
    <property type="match status" value="1"/>
</dbReference>
<dbReference type="Gene3D" id="3.40.1390.10">
    <property type="entry name" value="MurE/MurF, N-terminal domain"/>
    <property type="match status" value="1"/>
</dbReference>
<dbReference type="NCBIfam" id="NF002060">
    <property type="entry name" value="PRK00892.1"/>
    <property type="match status" value="1"/>
</dbReference>
<reference evidence="9" key="1">
    <citation type="submission" date="2020-11" db="EMBL/GenBank/DDBJ databases">
        <title>Halonatronomonas betainensis gen. nov., sp. nov. a novel haloalkaliphilic representative of the family Halanaerobiacae capable of betaine degradation.</title>
        <authorList>
            <person name="Boltyanskaya Y."/>
            <person name="Kevbrin V."/>
            <person name="Detkova E."/>
            <person name="Grouzdev D.S."/>
            <person name="Koziaeva V."/>
            <person name="Zhilina T."/>
        </authorList>
    </citation>
    <scope>NUCLEOTIDE SEQUENCE</scope>
    <source>
        <strain evidence="9">Z-7014</strain>
    </source>
</reference>
<dbReference type="EMBL" id="JADPIE010000007">
    <property type="protein sequence ID" value="MBF8437764.1"/>
    <property type="molecule type" value="Genomic_DNA"/>
</dbReference>
<dbReference type="InterPro" id="IPR011004">
    <property type="entry name" value="Trimer_LpxA-like_sf"/>
</dbReference>
<feature type="active site" description="Proton acceptor" evidence="7">
    <location>
        <position position="248"/>
    </location>
</feature>
<comment type="function">
    <text evidence="7">Catalyzes the N-acylation of UDP-3-O-acylglucosamine using 3-hydroxyacyl-ACP as the acyl donor. Is involved in the biosynthesis of lipid A, a phosphorylated glycolipid that anchors the lipopolysaccharide to the outer membrane of the cell.</text>
</comment>
<evidence type="ECO:0000256" key="3">
    <source>
        <dbReference type="ARBA" id="ARBA00022679"/>
    </source>
</evidence>
<dbReference type="PANTHER" id="PTHR43378">
    <property type="entry name" value="UDP-3-O-ACYLGLUCOSAMINE N-ACYLTRANSFERASE"/>
    <property type="match status" value="1"/>
</dbReference>
<keyword evidence="10" id="KW-1185">Reference proteome</keyword>
<accession>A0A931ATA3</accession>
<dbReference type="GO" id="GO:0016020">
    <property type="term" value="C:membrane"/>
    <property type="evidence" value="ECO:0007669"/>
    <property type="project" value="GOC"/>
</dbReference>
<comment type="catalytic activity">
    <reaction evidence="7">
        <text>a UDP-3-O-[(3R)-3-hydroxyacyl]-alpha-D-glucosamine + a (3R)-hydroxyacyl-[ACP] = a UDP-2-N,3-O-bis[(3R)-3-hydroxyacyl]-alpha-D-glucosamine + holo-[ACP] + H(+)</text>
        <dbReference type="Rhea" id="RHEA:53836"/>
        <dbReference type="Rhea" id="RHEA-COMP:9685"/>
        <dbReference type="Rhea" id="RHEA-COMP:9945"/>
        <dbReference type="ChEBI" id="CHEBI:15378"/>
        <dbReference type="ChEBI" id="CHEBI:64479"/>
        <dbReference type="ChEBI" id="CHEBI:78827"/>
        <dbReference type="ChEBI" id="CHEBI:137740"/>
        <dbReference type="ChEBI" id="CHEBI:137748"/>
        <dbReference type="EC" id="2.3.1.191"/>
    </reaction>
</comment>
<gene>
    <name evidence="7 9" type="primary">lpxD</name>
    <name evidence="9" type="ORF">I0Q91_11770</name>
</gene>
<keyword evidence="4 7" id="KW-0677">Repeat</keyword>
<keyword evidence="5 7" id="KW-0443">Lipid metabolism</keyword>
<keyword evidence="3 7" id="KW-0808">Transferase</keyword>
<comment type="caution">
    <text evidence="9">The sequence shown here is derived from an EMBL/GenBank/DDBJ whole genome shotgun (WGS) entry which is preliminary data.</text>
</comment>
<dbReference type="PANTHER" id="PTHR43378:SF2">
    <property type="entry name" value="UDP-3-O-ACYLGLUCOSAMINE N-ACYLTRANSFERASE 1, MITOCHONDRIAL-RELATED"/>
    <property type="match status" value="1"/>
</dbReference>
<name>A0A931ATA3_9FIRM</name>
<comment type="subunit">
    <text evidence="7">Homotrimer.</text>
</comment>
<feature type="domain" description="UDP-3-O-[3-hydroxymyristoyl] glucosamine N-acyltransferase non-repeat region" evidence="8">
    <location>
        <begin position="33"/>
        <end position="97"/>
    </location>
</feature>
<dbReference type="GO" id="GO:0103118">
    <property type="term" value="F:UDP-3-O-[(3R)-3-hydroxyacyl]-glucosamine N-acyltransferase activity"/>
    <property type="evidence" value="ECO:0007669"/>
    <property type="project" value="UniProtKB-EC"/>
</dbReference>
<dbReference type="CDD" id="cd03352">
    <property type="entry name" value="LbH_LpxD"/>
    <property type="match status" value="1"/>
</dbReference>
<dbReference type="NCBIfam" id="TIGR01853">
    <property type="entry name" value="lipid_A_lpxD"/>
    <property type="match status" value="1"/>
</dbReference>
<proteinExistence type="inferred from homology"/>
<evidence type="ECO:0000256" key="5">
    <source>
        <dbReference type="ARBA" id="ARBA00023098"/>
    </source>
</evidence>
<organism evidence="9 10">
    <name type="scientific">Halonatronomonas betaini</name>
    <dbReference type="NCBI Taxonomy" id="2778430"/>
    <lineage>
        <taxon>Bacteria</taxon>
        <taxon>Bacillati</taxon>
        <taxon>Bacillota</taxon>
        <taxon>Clostridia</taxon>
        <taxon>Halanaerobiales</taxon>
        <taxon>Halarsenatibacteraceae</taxon>
        <taxon>Halonatronomonas</taxon>
    </lineage>
</organism>